<evidence type="ECO:0000313" key="2">
    <source>
        <dbReference type="Proteomes" id="UP000789570"/>
    </source>
</evidence>
<dbReference type="Proteomes" id="UP000789570">
    <property type="component" value="Unassembled WGS sequence"/>
</dbReference>
<name>A0A9N9AD24_9GLOM</name>
<dbReference type="EMBL" id="CAJVPQ010000977">
    <property type="protein sequence ID" value="CAG8524253.1"/>
    <property type="molecule type" value="Genomic_DNA"/>
</dbReference>
<dbReference type="AlphaFoldDB" id="A0A9N9AD24"/>
<evidence type="ECO:0000313" key="1">
    <source>
        <dbReference type="EMBL" id="CAG8524253.1"/>
    </source>
</evidence>
<reference evidence="1" key="1">
    <citation type="submission" date="2021-06" db="EMBL/GenBank/DDBJ databases">
        <authorList>
            <person name="Kallberg Y."/>
            <person name="Tangrot J."/>
            <person name="Rosling A."/>
        </authorList>
    </citation>
    <scope>NUCLEOTIDE SEQUENCE</scope>
    <source>
        <strain evidence="1">UK204</strain>
    </source>
</reference>
<accession>A0A9N9AD24</accession>
<sequence length="80" mass="9307">MSKERNENESKDDRTQHRIFGYSLSDKRAEKNCIYIQGKRYTFEAALGSNGIIAYKIKEDAISSDDFYDFITQDLNPKAF</sequence>
<protein>
    <submittedName>
        <fullName evidence="1">12604_t:CDS:1</fullName>
    </submittedName>
</protein>
<comment type="caution">
    <text evidence="1">The sequence shown here is derived from an EMBL/GenBank/DDBJ whole genome shotgun (WGS) entry which is preliminary data.</text>
</comment>
<proteinExistence type="predicted"/>
<keyword evidence="2" id="KW-1185">Reference proteome</keyword>
<dbReference type="OrthoDB" id="2394134at2759"/>
<organism evidence="1 2">
    <name type="scientific">Funneliformis caledonium</name>
    <dbReference type="NCBI Taxonomy" id="1117310"/>
    <lineage>
        <taxon>Eukaryota</taxon>
        <taxon>Fungi</taxon>
        <taxon>Fungi incertae sedis</taxon>
        <taxon>Mucoromycota</taxon>
        <taxon>Glomeromycotina</taxon>
        <taxon>Glomeromycetes</taxon>
        <taxon>Glomerales</taxon>
        <taxon>Glomeraceae</taxon>
        <taxon>Funneliformis</taxon>
    </lineage>
</organism>
<gene>
    <name evidence="1" type="ORF">FCALED_LOCUS4859</name>
</gene>